<sequence length="110" mass="12462">MQWTQSKKPWPGSSHNGRALQELPKPLHHAHTTNIAPYRLIIMKAITTKENSRGIHEEYERSIIQKDSSIQFASALEDFALLHDSSIVHKEKAITKAEKVQAVLKGIKQV</sequence>
<name>A0ABD1MMT7_9FABA</name>
<protein>
    <submittedName>
        <fullName evidence="2">Uncharacterized protein</fullName>
    </submittedName>
</protein>
<evidence type="ECO:0000313" key="2">
    <source>
        <dbReference type="EMBL" id="KAL2337120.1"/>
    </source>
</evidence>
<evidence type="ECO:0000313" key="3">
    <source>
        <dbReference type="Proteomes" id="UP001603857"/>
    </source>
</evidence>
<accession>A0ABD1MMT7</accession>
<comment type="caution">
    <text evidence="2">The sequence shown here is derived from an EMBL/GenBank/DDBJ whole genome shotgun (WGS) entry which is preliminary data.</text>
</comment>
<gene>
    <name evidence="2" type="ORF">Fmac_011566</name>
</gene>
<organism evidence="2 3">
    <name type="scientific">Flemingia macrophylla</name>
    <dbReference type="NCBI Taxonomy" id="520843"/>
    <lineage>
        <taxon>Eukaryota</taxon>
        <taxon>Viridiplantae</taxon>
        <taxon>Streptophyta</taxon>
        <taxon>Embryophyta</taxon>
        <taxon>Tracheophyta</taxon>
        <taxon>Spermatophyta</taxon>
        <taxon>Magnoliopsida</taxon>
        <taxon>eudicotyledons</taxon>
        <taxon>Gunneridae</taxon>
        <taxon>Pentapetalae</taxon>
        <taxon>rosids</taxon>
        <taxon>fabids</taxon>
        <taxon>Fabales</taxon>
        <taxon>Fabaceae</taxon>
        <taxon>Papilionoideae</taxon>
        <taxon>50 kb inversion clade</taxon>
        <taxon>NPAAA clade</taxon>
        <taxon>indigoferoid/millettioid clade</taxon>
        <taxon>Phaseoleae</taxon>
        <taxon>Flemingia</taxon>
    </lineage>
</organism>
<evidence type="ECO:0000256" key="1">
    <source>
        <dbReference type="SAM" id="MobiDB-lite"/>
    </source>
</evidence>
<proteinExistence type="predicted"/>
<keyword evidence="3" id="KW-1185">Reference proteome</keyword>
<dbReference type="AlphaFoldDB" id="A0ABD1MMT7"/>
<reference evidence="2 3" key="1">
    <citation type="submission" date="2024-08" db="EMBL/GenBank/DDBJ databases">
        <title>Insights into the chromosomal genome structure of Flemingia macrophylla.</title>
        <authorList>
            <person name="Ding Y."/>
            <person name="Zhao Y."/>
            <person name="Bi W."/>
            <person name="Wu M."/>
            <person name="Zhao G."/>
            <person name="Gong Y."/>
            <person name="Li W."/>
            <person name="Zhang P."/>
        </authorList>
    </citation>
    <scope>NUCLEOTIDE SEQUENCE [LARGE SCALE GENOMIC DNA]</scope>
    <source>
        <strain evidence="2">DYQJB</strain>
        <tissue evidence="2">Leaf</tissue>
    </source>
</reference>
<dbReference type="Proteomes" id="UP001603857">
    <property type="component" value="Unassembled WGS sequence"/>
</dbReference>
<dbReference type="EMBL" id="JBGMDY010000004">
    <property type="protein sequence ID" value="KAL2337120.1"/>
    <property type="molecule type" value="Genomic_DNA"/>
</dbReference>
<feature type="region of interest" description="Disordered" evidence="1">
    <location>
        <begin position="1"/>
        <end position="28"/>
    </location>
</feature>